<evidence type="ECO:0000313" key="2">
    <source>
        <dbReference type="Proteomes" id="UP001524460"/>
    </source>
</evidence>
<organism evidence="1 2">
    <name type="scientific">Photobacterium pectinilyticum</name>
    <dbReference type="NCBI Taxonomy" id="2906793"/>
    <lineage>
        <taxon>Bacteria</taxon>
        <taxon>Pseudomonadati</taxon>
        <taxon>Pseudomonadota</taxon>
        <taxon>Gammaproteobacteria</taxon>
        <taxon>Vibrionales</taxon>
        <taxon>Vibrionaceae</taxon>
        <taxon>Photobacterium</taxon>
    </lineage>
</organism>
<dbReference type="EMBL" id="JANEYT010000063">
    <property type="protein sequence ID" value="MCQ1060287.1"/>
    <property type="molecule type" value="Genomic_DNA"/>
</dbReference>
<comment type="caution">
    <text evidence="1">The sequence shown here is derived from an EMBL/GenBank/DDBJ whole genome shotgun (WGS) entry which is preliminary data.</text>
</comment>
<evidence type="ECO:0000313" key="1">
    <source>
        <dbReference type="EMBL" id="MCQ1060287.1"/>
    </source>
</evidence>
<dbReference type="RefSeq" id="WP_255044368.1">
    <property type="nucleotide sequence ID" value="NZ_JANEYT010000063.1"/>
</dbReference>
<name>A0ABT1N6W5_9GAMM</name>
<proteinExistence type="predicted"/>
<gene>
    <name evidence="1" type="ORF">NHN17_19775</name>
</gene>
<keyword evidence="2" id="KW-1185">Reference proteome</keyword>
<sequence length="131" mass="14890">MLTNKQLEMLTMLLDVSFACFKTDKPFKSDAVNGVLLKNGKGENFFFEVSWCDQQKTDSGEYLVVCNLNNNQVATINRNEQYNYELDPITIDLDKSVTGKLLLNEHKQIINQPKLAFHVVRGVCSIDLEVS</sequence>
<reference evidence="1 2" key="1">
    <citation type="submission" date="2022-07" db="EMBL/GenBank/DDBJ databases">
        <title>Photobacterium pectinilyticum sp. nov., a marine bacterium isolated from surface seawater of Qingdao offshore.</title>
        <authorList>
            <person name="Wang X."/>
        </authorList>
    </citation>
    <scope>NUCLEOTIDE SEQUENCE [LARGE SCALE GENOMIC DNA]</scope>
    <source>
        <strain evidence="1 2">ZSDE20</strain>
    </source>
</reference>
<protein>
    <submittedName>
        <fullName evidence="1">Uncharacterized protein</fullName>
    </submittedName>
</protein>
<dbReference type="Proteomes" id="UP001524460">
    <property type="component" value="Unassembled WGS sequence"/>
</dbReference>
<accession>A0ABT1N6W5</accession>